<dbReference type="GO" id="GO:0046872">
    <property type="term" value="F:metal ion binding"/>
    <property type="evidence" value="ECO:0007669"/>
    <property type="project" value="UniProtKB-KW"/>
</dbReference>
<dbReference type="InterPro" id="IPR001279">
    <property type="entry name" value="Metallo-B-lactamas"/>
</dbReference>
<proteinExistence type="inferred from homology"/>
<reference evidence="7" key="2">
    <citation type="journal article" date="2021" name="Syst. Appl. Microbiol.">
        <title>Roseomonas hellenica sp. nov., isolated from roots of wild-growing Alkanna tinctoria.</title>
        <authorList>
            <person name="Rat A."/>
            <person name="Naranjo H.D."/>
            <person name="Lebbe L."/>
            <person name="Cnockaert M."/>
            <person name="Krigas N."/>
            <person name="Grigoriadou K."/>
            <person name="Maloupa E."/>
            <person name="Willems A."/>
        </authorList>
    </citation>
    <scope>NUCLEOTIDE SEQUENCE</scope>
    <source>
        <strain evidence="7">LMG 28251</strain>
    </source>
</reference>
<dbReference type="InterPro" id="IPR036866">
    <property type="entry name" value="RibonucZ/Hydroxyglut_hydro"/>
</dbReference>
<accession>A0AAF1K3M8</accession>
<evidence type="ECO:0000259" key="6">
    <source>
        <dbReference type="SMART" id="SM00849"/>
    </source>
</evidence>
<evidence type="ECO:0000256" key="3">
    <source>
        <dbReference type="ARBA" id="ARBA00022801"/>
    </source>
</evidence>
<dbReference type="InterPro" id="IPR006311">
    <property type="entry name" value="TAT_signal"/>
</dbReference>
<keyword evidence="4" id="KW-0862">Zinc</keyword>
<evidence type="ECO:0000256" key="4">
    <source>
        <dbReference type="ARBA" id="ARBA00022833"/>
    </source>
</evidence>
<evidence type="ECO:0000313" key="8">
    <source>
        <dbReference type="Proteomes" id="UP001196068"/>
    </source>
</evidence>
<dbReference type="EMBL" id="JAAEDH010000008">
    <property type="protein sequence ID" value="MBR0655160.1"/>
    <property type="molecule type" value="Genomic_DNA"/>
</dbReference>
<dbReference type="GO" id="GO:0016787">
    <property type="term" value="F:hydrolase activity"/>
    <property type="evidence" value="ECO:0007669"/>
    <property type="project" value="UniProtKB-KW"/>
</dbReference>
<feature type="signal peptide" evidence="5">
    <location>
        <begin position="1"/>
        <end position="28"/>
    </location>
</feature>
<sequence length="329" mass="35434">MATTTRRALLAAGAAALAVPHITAEAFAAAPPRGEAAPAWYRFRHGGLEMTVVSDGPLPIRPASSGFIGVDQAEMEGLLRANFLATDHLPLEQNVLIVNTGRQLILFDTGMGNSMGAASQMFGPTTGRLLANMRAAGIEPAQIDLIALTHAHCDHCWGLVDANGAKVFPNAQVAISEADLNFWTDDANKRGPEFMTAFIDGAKKNLNAYRDRMVMARDGADIAPGIRAMAIPGHSIGHTAYAITDGGQTIINSGDISHHHVLLLQRPNWKFAFDADPDQAARTRVRFLDMVSNDRLEMLSYHFPWPGNGHVLKAGEGYAWVPSPVRTLL</sequence>
<comment type="caution">
    <text evidence="7">The sequence shown here is derived from an EMBL/GenBank/DDBJ whole genome shotgun (WGS) entry which is preliminary data.</text>
</comment>
<dbReference type="CDD" id="cd07720">
    <property type="entry name" value="OPHC2-like_MBL-fold"/>
    <property type="match status" value="1"/>
</dbReference>
<name>A0AAF1K3M8_9PROT</name>
<dbReference type="Proteomes" id="UP001196068">
    <property type="component" value="Unassembled WGS sequence"/>
</dbReference>
<dbReference type="InterPro" id="IPR051013">
    <property type="entry name" value="MBL_superfamily_lactonases"/>
</dbReference>
<dbReference type="PROSITE" id="PS51318">
    <property type="entry name" value="TAT"/>
    <property type="match status" value="1"/>
</dbReference>
<dbReference type="Gene3D" id="3.60.15.10">
    <property type="entry name" value="Ribonuclease Z/Hydroxyacylglutathione hydrolase-like"/>
    <property type="match status" value="1"/>
</dbReference>
<feature type="domain" description="Metallo-beta-lactamase" evidence="6">
    <location>
        <begin position="92"/>
        <end position="302"/>
    </location>
</feature>
<dbReference type="RefSeq" id="WP_211873997.1">
    <property type="nucleotide sequence ID" value="NZ_JAAEDH010000008.1"/>
</dbReference>
<evidence type="ECO:0000256" key="5">
    <source>
        <dbReference type="SAM" id="SignalP"/>
    </source>
</evidence>
<dbReference type="PANTHER" id="PTHR42978">
    <property type="entry name" value="QUORUM-QUENCHING LACTONASE YTNP-RELATED-RELATED"/>
    <property type="match status" value="1"/>
</dbReference>
<keyword evidence="5" id="KW-0732">Signal</keyword>
<dbReference type="SMART" id="SM00849">
    <property type="entry name" value="Lactamase_B"/>
    <property type="match status" value="1"/>
</dbReference>
<keyword evidence="3" id="KW-0378">Hydrolase</keyword>
<dbReference type="SUPFAM" id="SSF56281">
    <property type="entry name" value="Metallo-hydrolase/oxidoreductase"/>
    <property type="match status" value="1"/>
</dbReference>
<keyword evidence="2" id="KW-0479">Metal-binding</keyword>
<gene>
    <name evidence="7" type="ORF">GXW79_08705</name>
</gene>
<dbReference type="Pfam" id="PF00753">
    <property type="entry name" value="Lactamase_B"/>
    <property type="match status" value="1"/>
</dbReference>
<evidence type="ECO:0000313" key="7">
    <source>
        <dbReference type="EMBL" id="MBR0655160.1"/>
    </source>
</evidence>
<dbReference type="PANTHER" id="PTHR42978:SF6">
    <property type="entry name" value="QUORUM-QUENCHING LACTONASE YTNP-RELATED"/>
    <property type="match status" value="1"/>
</dbReference>
<keyword evidence="8" id="KW-1185">Reference proteome</keyword>
<dbReference type="AlphaFoldDB" id="A0AAF1K3M8"/>
<protein>
    <submittedName>
        <fullName evidence="7">MBL fold metallo-hydrolase</fullName>
    </submittedName>
</protein>
<evidence type="ECO:0000256" key="2">
    <source>
        <dbReference type="ARBA" id="ARBA00022723"/>
    </source>
</evidence>
<feature type="chain" id="PRO_5042054813" evidence="5">
    <location>
        <begin position="29"/>
        <end position="329"/>
    </location>
</feature>
<comment type="similarity">
    <text evidence="1">Belongs to the metallo-beta-lactamase superfamily.</text>
</comment>
<evidence type="ECO:0000256" key="1">
    <source>
        <dbReference type="ARBA" id="ARBA00007749"/>
    </source>
</evidence>
<reference evidence="7" key="1">
    <citation type="submission" date="2020-01" db="EMBL/GenBank/DDBJ databases">
        <authorList>
            <person name="Rat A."/>
        </authorList>
    </citation>
    <scope>NUCLEOTIDE SEQUENCE</scope>
    <source>
        <strain evidence="7">LMG 28251</strain>
    </source>
</reference>
<organism evidence="7 8">
    <name type="scientific">Plastoroseomonas arctica</name>
    <dbReference type="NCBI Taxonomy" id="1509237"/>
    <lineage>
        <taxon>Bacteria</taxon>
        <taxon>Pseudomonadati</taxon>
        <taxon>Pseudomonadota</taxon>
        <taxon>Alphaproteobacteria</taxon>
        <taxon>Acetobacterales</taxon>
        <taxon>Acetobacteraceae</taxon>
        <taxon>Plastoroseomonas</taxon>
    </lineage>
</organism>